<dbReference type="AlphaFoldDB" id="A0A1J1IXZ9"/>
<proteinExistence type="predicted"/>
<name>A0A1J1IXZ9_9DIPT</name>
<organism evidence="2 3">
    <name type="scientific">Clunio marinus</name>
    <dbReference type="NCBI Taxonomy" id="568069"/>
    <lineage>
        <taxon>Eukaryota</taxon>
        <taxon>Metazoa</taxon>
        <taxon>Ecdysozoa</taxon>
        <taxon>Arthropoda</taxon>
        <taxon>Hexapoda</taxon>
        <taxon>Insecta</taxon>
        <taxon>Pterygota</taxon>
        <taxon>Neoptera</taxon>
        <taxon>Endopterygota</taxon>
        <taxon>Diptera</taxon>
        <taxon>Nematocera</taxon>
        <taxon>Chironomoidea</taxon>
        <taxon>Chironomidae</taxon>
        <taxon>Clunio</taxon>
    </lineage>
</organism>
<feature type="compositionally biased region" description="Basic residues" evidence="1">
    <location>
        <begin position="33"/>
        <end position="43"/>
    </location>
</feature>
<dbReference type="EMBL" id="CVRI01000064">
    <property type="protein sequence ID" value="CRL05147.1"/>
    <property type="molecule type" value="Genomic_DNA"/>
</dbReference>
<gene>
    <name evidence="2" type="ORF">CLUMA_CG018553</name>
</gene>
<accession>A0A1J1IXZ9</accession>
<evidence type="ECO:0000313" key="3">
    <source>
        <dbReference type="Proteomes" id="UP000183832"/>
    </source>
</evidence>
<evidence type="ECO:0000313" key="2">
    <source>
        <dbReference type="EMBL" id="CRL05147.1"/>
    </source>
</evidence>
<sequence>MKTIRPAKHFASELIYAFILGPRTSKDETPRREAKKKTRKEKRKNFGDDKIMSGILHAFGLVAMCRCLVRGSLEVFDLNIQTISDYVKCQRSSLLCIGERKQEIN</sequence>
<evidence type="ECO:0000256" key="1">
    <source>
        <dbReference type="SAM" id="MobiDB-lite"/>
    </source>
</evidence>
<feature type="region of interest" description="Disordered" evidence="1">
    <location>
        <begin position="25"/>
        <end position="45"/>
    </location>
</feature>
<keyword evidence="3" id="KW-1185">Reference proteome</keyword>
<dbReference type="Proteomes" id="UP000183832">
    <property type="component" value="Unassembled WGS sequence"/>
</dbReference>
<protein>
    <submittedName>
        <fullName evidence="2">CLUMA_CG018553, isoform A</fullName>
    </submittedName>
</protein>
<reference evidence="2 3" key="1">
    <citation type="submission" date="2015-04" db="EMBL/GenBank/DDBJ databases">
        <authorList>
            <person name="Syromyatnikov M.Y."/>
            <person name="Popov V.N."/>
        </authorList>
    </citation>
    <scope>NUCLEOTIDE SEQUENCE [LARGE SCALE GENOMIC DNA]</scope>
</reference>